<evidence type="ECO:0000256" key="6">
    <source>
        <dbReference type="SAM" id="Phobius"/>
    </source>
</evidence>
<feature type="transmembrane region" description="Helical" evidence="6">
    <location>
        <begin position="987"/>
        <end position="1010"/>
    </location>
</feature>
<keyword evidence="4 6" id="KW-0472">Membrane</keyword>
<dbReference type="InterPro" id="IPR049452">
    <property type="entry name" value="Anoctamin_TM"/>
</dbReference>
<evidence type="ECO:0000313" key="9">
    <source>
        <dbReference type="Proteomes" id="UP000688137"/>
    </source>
</evidence>
<feature type="transmembrane region" description="Helical" evidence="6">
    <location>
        <begin position="920"/>
        <end position="941"/>
    </location>
</feature>
<reference evidence="8" key="1">
    <citation type="submission" date="2021-01" db="EMBL/GenBank/DDBJ databases">
        <authorList>
            <consortium name="Genoscope - CEA"/>
            <person name="William W."/>
        </authorList>
    </citation>
    <scope>NUCLEOTIDE SEQUENCE</scope>
</reference>
<protein>
    <recommendedName>
        <fullName evidence="7">Anoctamin transmembrane domain-containing protein</fullName>
    </recommendedName>
</protein>
<dbReference type="PANTHER" id="PTHR12308:SF73">
    <property type="entry name" value="ANOCTAMIN"/>
    <property type="match status" value="1"/>
</dbReference>
<feature type="transmembrane region" description="Helical" evidence="6">
    <location>
        <begin position="1040"/>
        <end position="1060"/>
    </location>
</feature>
<feature type="transmembrane region" description="Helical" evidence="6">
    <location>
        <begin position="883"/>
        <end position="900"/>
    </location>
</feature>
<evidence type="ECO:0000256" key="4">
    <source>
        <dbReference type="ARBA" id="ARBA00023136"/>
    </source>
</evidence>
<dbReference type="EMBL" id="CAJJDM010000008">
    <property type="protein sequence ID" value="CAD8046948.1"/>
    <property type="molecule type" value="Genomic_DNA"/>
</dbReference>
<name>A0A8S1K8Z3_PARPR</name>
<feature type="transmembrane region" description="Helical" evidence="6">
    <location>
        <begin position="715"/>
        <end position="738"/>
    </location>
</feature>
<dbReference type="OMA" id="RINNRIW"/>
<keyword evidence="3 6" id="KW-1133">Transmembrane helix</keyword>
<keyword evidence="5" id="KW-0175">Coiled coil</keyword>
<feature type="coiled-coil region" evidence="5">
    <location>
        <begin position="2626"/>
        <end position="2660"/>
    </location>
</feature>
<feature type="transmembrane region" description="Helical" evidence="6">
    <location>
        <begin position="1072"/>
        <end position="1097"/>
    </location>
</feature>
<feature type="transmembrane region" description="Helical" evidence="6">
    <location>
        <begin position="686"/>
        <end position="709"/>
    </location>
</feature>
<sequence length="2918" mass="349442">MSSLDNNLRKDILKKKPTLIIPKKSRFEKKCEVLQKPLGIYKTYIKTLLGFELELEEDFNYNCILKNFKKDLSEDIEIFPDCVFSLINPDYKYKNENQNQCLVNSSIELFELLQSGLRINQKSIDDLLLLKAIESIYFNLPLQDACYHQKKDPTILITEENHEQKNTRDKDSQQQNLLPEKSDIRYHQIDKNELIKNYVTQLEKQIHNLLLKDIHANIMDCLTLNYKELKQTLLKRWRGGQYLENQDDIWIRSGSPTQDVSTLIRNALIIKLNKVGFNIQSFLSGEGNEIFVMLNMQDCNLKIVADQGHVLKQLNFWFTDLFSLEPVDKSFRPLRINNRIWKSQDYDVSELFLYLKPQMIRLLQQINFKRIARETNQSSINSQLFEYGKLDFSEKDDGPNDEEWIAYHKYLTHLEKCVRQFRQSQLIDNELASLLNKQVTALQIYQKRNYSNKEIQNLNYQNLQEPRNYEHLEIIKQIELQAEKIMDEFSNFQFSLQIPKVKALKLLKKESVSLNYLYSFQEALRVANGEQIKLYNLWERSEMPPFDMYHPYQMPNKENTKTQQAKQELSWRKYVKNENNEISLFSSQERLKLVYQKISQEIDLSIMHQLGIINQIFCLNDHYELFGQCSNLQAQITLDTRFFKKKPFQLIDEWKLDYLRPWISPCDLICGYYGEKIGLYFYFMSYFTEMTTPIAFSGLACSLIQWIIWDNESDFYILVTIIFAFVQIQWSNIFTDLWKQKQIYFNLKYGQNDQDQQQVQRSKFKGKHIRSLVNDQLNSIEVLYSEYLKRTLVSSMLLFFFILFYIGIIVSLFVFTVQLHNKYSEELKQLDIATIEVTSAAAMNFIVQLIADNIFDKIACQLTEYENYKTVEAYETSFVLKKFIFQFFSYIAPLLFLEYLNQPLKLYCSLTNCERHVKYYFSTIVILILFKQIVNFCIFLFKLTKIKIKNYDYNENDIMDFVEEQSKRQPYSQDFERYGTMQDYMELFVLISFLSIFGYTFPFCFFILWISNIMQIQVKKNTFLYCLQRPWPKNESSLGIWNYFLEIISLLCLLTNTGVVTIQYNKQFGYELIIVFLAVLIFNCFGKFFIGIIFGQIPDALNDLMKRHKYLIKATLQNKIKEGKSQENKDALKRFPILKVYGTLNSAESGKFETVSSDDELHDHYEIPEIKQKLDIIKVEQFTKNLDKQYLGEFQFTKILEYFNQREQNWAFKCVFKNQKEKQKLRLLLKIYSLLYKAQILTKYRQLWTDRRVSQRFVHMRRKIIQLRNLDYRRYLIISQKLNLMRTYYDEKAQQRFRKDFQLIGQQVDENGEENIEYTNLVKKYQRYVEKHAWLNTRKVILLKIKALTFKGFRKQVFKKPSLQLIQEFYKITQIIEDLEPENPLQPELDSQIDYSNLEKIKFSDFIDIFNNIELKQKIEWFLPLSSQRNNSSNYFIEEMKSIEFINIIDQCKDSSIFQKTNTVLEQIILSYFQIEQFPIPQIKFIKHMHDNIWIIKMGQSETIYLLQFFQIKHGEQIQLQKYADNHEGILYAESKTYFRMVNTVDQIDDFYIKGYCICIYEAFETKSFLQVLKYRKTYGIPYTEAEIKQFLHASLNLLKIADFKSLSSRNMFLIRGEYHILNSMTKFNSFFELGKIVLEMIYLEEIEDIKQYFEKLQHPLKWLINELLFLEDNLQKLQDFIQKQYCFTDIKFEIEHQQKQQSTQGLSYQTFTWSMLHKINLNFRMKQFYDALLLTQEYEDYIKKEVYQIKENTFSYFCIQLIEDLNSYLLSSHSLKRNLDMILIYYYQIATKFQIKYDISRQLNYFIDILKKLTIELRLIIKQLISNINVANLNQTEQCIILKTIQNDSEQSSQLLSKQRQLLLMQLRKNLNLIDNILVFEQQVNRFLNQFYALFTLQQYYSGHYEFAKLAISTIIETQQKIMHKQKLPEILSEAQELSPSQFNFDQLSPGMEREEQEIVHEEIWVFNINQEIKNNPLYAIQYVYYLYLQVIILHDCKNELFNLKQKEFLDYNFKDVPAYTYFQQLISSLQYNFQITQKNVQFFQQESQCELGKYNILWIKTNIENKQYIQSELEESTNMEFNWRQILSYNNLKCSSQNKTILLYILKQTSTNEQMKILLNIRVIHFLLKLYDYCPINLKQKVNILNKDQLSQLNLEGTSKILQLQQLHKIYTLGVKIDYFSNLNNETSSWIFHQGLIQLRIFIYQSYCYSFSKRHFENISTYINFQEEIFTQISKLMIQGDIIFSKAKNYQILQYPIDNMLINPQSDYFGYHQYFLTQTRIMLYQKKKLSDIYKCFEQYMNENFKNSIFILGLIQIYYEFEEIDMANLIVYFTKKLLDSNAIIFTDSHEGFKKDLQIIESVLKQKSQQLIKPPYNRLYHRNDFIEYFEDETLNARYFLFNLPYYFNIQFSQSIIEDFIAVSLVKLTLPLQQMLKTAYCSIKAECGDEEILTLLKIVGEYKFLEGSLTWAFHIHFMCRYYISMIDMEKAYEYSILLLSYLYQLDLQQGFYIKENKNGFKNHFTCFQSEKNIIKQICQPKTILITESIEDTLFDNVNDEFFVMECIINHLEILSRSQFQIPLLNLLLQFQLKLQNQRHKIYFWKVLSYFLNRIATENLIPDVISQLQEVKKDRLQELKDIRRLSKKKRNAKILLREITQQEFEEFDYQNNLISFQMNLYKLDENSNQKIFILLSCQAAERALTGYSNQCKDKNKINKHQISELKLLLAQNYIWMNQNGNATLILSEAEDVIVEWFGKIKHPIKGLYFYNLGQIKLSIYQQILKILQIFIEEYAFNMLEMKLIIQGLAVMKPQLWIQMDLFNAGQIQSLIPFFKNYLLDVADESVFDCPKSRYSTNDAKIILDEVLQNNMAFDLSGITEFIDAENCFKLFEADNFLTKDLSNQIFRIQNEKLQNQAERI</sequence>
<keyword evidence="2 6" id="KW-0812">Transmembrane</keyword>
<feature type="transmembrane region" description="Helical" evidence="6">
    <location>
        <begin position="797"/>
        <end position="820"/>
    </location>
</feature>
<evidence type="ECO:0000256" key="2">
    <source>
        <dbReference type="ARBA" id="ARBA00022692"/>
    </source>
</evidence>
<dbReference type="InterPro" id="IPR007632">
    <property type="entry name" value="Anoctamin"/>
</dbReference>
<gene>
    <name evidence="8" type="ORF">PPRIM_AZ9-3.1.T0110182</name>
</gene>
<comment type="subcellular location">
    <subcellularLocation>
        <location evidence="1">Membrane</location>
        <topology evidence="1">Multi-pass membrane protein</topology>
    </subcellularLocation>
</comment>
<dbReference type="PANTHER" id="PTHR12308">
    <property type="entry name" value="ANOCTAMIN"/>
    <property type="match status" value="1"/>
</dbReference>
<evidence type="ECO:0000259" key="7">
    <source>
        <dbReference type="Pfam" id="PF04547"/>
    </source>
</evidence>
<dbReference type="GO" id="GO:0005254">
    <property type="term" value="F:chloride channel activity"/>
    <property type="evidence" value="ECO:0007669"/>
    <property type="project" value="TreeGrafter"/>
</dbReference>
<dbReference type="Pfam" id="PF04547">
    <property type="entry name" value="Anoctamin"/>
    <property type="match status" value="1"/>
</dbReference>
<evidence type="ECO:0000313" key="8">
    <source>
        <dbReference type="EMBL" id="CAD8046948.1"/>
    </source>
</evidence>
<feature type="domain" description="Anoctamin transmembrane" evidence="7">
    <location>
        <begin position="669"/>
        <end position="1108"/>
    </location>
</feature>
<keyword evidence="9" id="KW-1185">Reference proteome</keyword>
<evidence type="ECO:0000256" key="3">
    <source>
        <dbReference type="ARBA" id="ARBA00022989"/>
    </source>
</evidence>
<evidence type="ECO:0000256" key="5">
    <source>
        <dbReference type="SAM" id="Coils"/>
    </source>
</evidence>
<comment type="caution">
    <text evidence="8">The sequence shown here is derived from an EMBL/GenBank/DDBJ whole genome shotgun (WGS) entry which is preliminary data.</text>
</comment>
<evidence type="ECO:0000256" key="1">
    <source>
        <dbReference type="ARBA" id="ARBA00004141"/>
    </source>
</evidence>
<dbReference type="GO" id="GO:0016020">
    <property type="term" value="C:membrane"/>
    <property type="evidence" value="ECO:0007669"/>
    <property type="project" value="UniProtKB-SubCell"/>
</dbReference>
<dbReference type="Proteomes" id="UP000688137">
    <property type="component" value="Unassembled WGS sequence"/>
</dbReference>
<accession>A0A8S1K8Z3</accession>
<proteinExistence type="predicted"/>
<organism evidence="8 9">
    <name type="scientific">Paramecium primaurelia</name>
    <dbReference type="NCBI Taxonomy" id="5886"/>
    <lineage>
        <taxon>Eukaryota</taxon>
        <taxon>Sar</taxon>
        <taxon>Alveolata</taxon>
        <taxon>Ciliophora</taxon>
        <taxon>Intramacronucleata</taxon>
        <taxon>Oligohymenophorea</taxon>
        <taxon>Peniculida</taxon>
        <taxon>Parameciidae</taxon>
        <taxon>Paramecium</taxon>
    </lineage>
</organism>